<protein>
    <recommendedName>
        <fullName evidence="2">DUF4401 domain-containing protein</fullName>
    </recommendedName>
</protein>
<feature type="transmembrane region" description="Helical" evidence="1">
    <location>
        <begin position="170"/>
        <end position="187"/>
    </location>
</feature>
<dbReference type="RefSeq" id="WP_073291333.1">
    <property type="nucleotide sequence ID" value="NZ_FRAV01000005.1"/>
</dbReference>
<dbReference type="STRING" id="1302687.SAMN05444267_1005101"/>
<organism evidence="3 4">
    <name type="scientific">Chryseobacterium polytrichastri</name>
    <dbReference type="NCBI Taxonomy" id="1302687"/>
    <lineage>
        <taxon>Bacteria</taxon>
        <taxon>Pseudomonadati</taxon>
        <taxon>Bacteroidota</taxon>
        <taxon>Flavobacteriia</taxon>
        <taxon>Flavobacteriales</taxon>
        <taxon>Weeksellaceae</taxon>
        <taxon>Chryseobacterium group</taxon>
        <taxon>Chryseobacterium</taxon>
    </lineage>
</organism>
<evidence type="ECO:0000256" key="1">
    <source>
        <dbReference type="SAM" id="Phobius"/>
    </source>
</evidence>
<feature type="domain" description="DUF4401" evidence="2">
    <location>
        <begin position="41"/>
        <end position="348"/>
    </location>
</feature>
<feature type="transmembrane region" description="Helical" evidence="1">
    <location>
        <begin position="235"/>
        <end position="254"/>
    </location>
</feature>
<feature type="transmembrane region" description="Helical" evidence="1">
    <location>
        <begin position="207"/>
        <end position="223"/>
    </location>
</feature>
<sequence>MRNKEEIKELLNHFQTENKDVTFDEKTIFSAYQKNDDHQSLAVKILSIFGGALASLAFVGFLFITGLYDSTAALFILGTLLILGGMFINKIYNTTIFDTVSVSSYTIGFIILTLALFKMEMTENTVSLICILIAAVSLIIARSYIIAFASVLIINGAIISLITLNKNLDFIHVYLSLLALIVTAVFVKEAKIISLHPVYSKLYNPVRIGLVISFLAAFVFIFLDHEFIEESREYIWVPSVVIILAILYVLSHLFQVLHISEMKQKIGIYIVSMLVLLPTVLSPAISGAILIILLSFLVNYKTSLVIGIIAFIYFVSQYYYDLHFTLLTKSILLFSSGILFLGLYLLTHKKLTSNEKI</sequence>
<dbReference type="OrthoDB" id="674818at2"/>
<dbReference type="AlphaFoldDB" id="A0A1M6THV9"/>
<feature type="transmembrane region" description="Helical" evidence="1">
    <location>
        <begin position="70"/>
        <end position="88"/>
    </location>
</feature>
<proteinExistence type="predicted"/>
<feature type="transmembrane region" description="Helical" evidence="1">
    <location>
        <begin position="304"/>
        <end position="320"/>
    </location>
</feature>
<gene>
    <name evidence="3" type="ORF">SAMN05444267_1005101</name>
</gene>
<feature type="transmembrane region" description="Helical" evidence="1">
    <location>
        <begin position="326"/>
        <end position="346"/>
    </location>
</feature>
<evidence type="ECO:0000259" key="2">
    <source>
        <dbReference type="Pfam" id="PF14351"/>
    </source>
</evidence>
<feature type="transmembrane region" description="Helical" evidence="1">
    <location>
        <begin position="100"/>
        <end position="119"/>
    </location>
</feature>
<keyword evidence="1" id="KW-1133">Transmembrane helix</keyword>
<accession>A0A1M6THV9</accession>
<evidence type="ECO:0000313" key="3">
    <source>
        <dbReference type="EMBL" id="SHK56520.1"/>
    </source>
</evidence>
<dbReference type="Proteomes" id="UP000184364">
    <property type="component" value="Unassembled WGS sequence"/>
</dbReference>
<keyword evidence="1" id="KW-0812">Transmembrane</keyword>
<dbReference type="InterPro" id="IPR025513">
    <property type="entry name" value="DUF4401"/>
</dbReference>
<keyword evidence="4" id="KW-1185">Reference proteome</keyword>
<evidence type="ECO:0000313" key="4">
    <source>
        <dbReference type="Proteomes" id="UP000184364"/>
    </source>
</evidence>
<feature type="transmembrane region" description="Helical" evidence="1">
    <location>
        <begin position="125"/>
        <end position="158"/>
    </location>
</feature>
<feature type="transmembrane region" description="Helical" evidence="1">
    <location>
        <begin position="266"/>
        <end position="297"/>
    </location>
</feature>
<reference evidence="4" key="1">
    <citation type="submission" date="2016-11" db="EMBL/GenBank/DDBJ databases">
        <authorList>
            <person name="Varghese N."/>
            <person name="Submissions S."/>
        </authorList>
    </citation>
    <scope>NUCLEOTIDE SEQUENCE [LARGE SCALE GENOMIC DNA]</scope>
    <source>
        <strain evidence="4">DSM 26899</strain>
    </source>
</reference>
<dbReference type="Pfam" id="PF14351">
    <property type="entry name" value="DUF4401"/>
    <property type="match status" value="1"/>
</dbReference>
<name>A0A1M6THV9_9FLAO</name>
<keyword evidence="1" id="KW-0472">Membrane</keyword>
<feature type="transmembrane region" description="Helical" evidence="1">
    <location>
        <begin position="41"/>
        <end position="64"/>
    </location>
</feature>
<dbReference type="EMBL" id="FRAV01000005">
    <property type="protein sequence ID" value="SHK56520.1"/>
    <property type="molecule type" value="Genomic_DNA"/>
</dbReference>